<accession>A0A9P5VHL3</accession>
<feature type="compositionally biased region" description="Low complexity" evidence="1">
    <location>
        <begin position="99"/>
        <end position="117"/>
    </location>
</feature>
<feature type="compositionally biased region" description="Polar residues" evidence="1">
    <location>
        <begin position="241"/>
        <end position="250"/>
    </location>
</feature>
<gene>
    <name evidence="3" type="ORF">BG006_000779</name>
</gene>
<feature type="compositionally biased region" description="Basic and acidic residues" evidence="1">
    <location>
        <begin position="359"/>
        <end position="391"/>
    </location>
</feature>
<dbReference type="AlphaFoldDB" id="A0A9P5VHL3"/>
<name>A0A9P5VHL3_9FUNG</name>
<proteinExistence type="predicted"/>
<evidence type="ECO:0000256" key="1">
    <source>
        <dbReference type="SAM" id="MobiDB-lite"/>
    </source>
</evidence>
<feature type="chain" id="PRO_5040359437" evidence="2">
    <location>
        <begin position="20"/>
        <end position="450"/>
    </location>
</feature>
<protein>
    <submittedName>
        <fullName evidence="3">Uncharacterized protein</fullName>
    </submittedName>
</protein>
<feature type="region of interest" description="Disordered" evidence="1">
    <location>
        <begin position="98"/>
        <end position="121"/>
    </location>
</feature>
<feature type="region of interest" description="Disordered" evidence="1">
    <location>
        <begin position="359"/>
        <end position="410"/>
    </location>
</feature>
<dbReference type="Proteomes" id="UP000696485">
    <property type="component" value="Unassembled WGS sequence"/>
</dbReference>
<feature type="region of interest" description="Disordered" evidence="1">
    <location>
        <begin position="230"/>
        <end position="250"/>
    </location>
</feature>
<reference evidence="3" key="1">
    <citation type="journal article" date="2020" name="Fungal Divers.">
        <title>Resolving the Mortierellaceae phylogeny through synthesis of multi-gene phylogenetics and phylogenomics.</title>
        <authorList>
            <person name="Vandepol N."/>
            <person name="Liber J."/>
            <person name="Desiro A."/>
            <person name="Na H."/>
            <person name="Kennedy M."/>
            <person name="Barry K."/>
            <person name="Grigoriev I.V."/>
            <person name="Miller A.N."/>
            <person name="O'Donnell K."/>
            <person name="Stajich J.E."/>
            <person name="Bonito G."/>
        </authorList>
    </citation>
    <scope>NUCLEOTIDE SEQUENCE</scope>
    <source>
        <strain evidence="3">NVP1</strain>
    </source>
</reference>
<keyword evidence="2" id="KW-0732">Signal</keyword>
<comment type="caution">
    <text evidence="3">The sequence shown here is derived from an EMBL/GenBank/DDBJ whole genome shotgun (WGS) entry which is preliminary data.</text>
</comment>
<organism evidence="3 4">
    <name type="scientific">Podila minutissima</name>
    <dbReference type="NCBI Taxonomy" id="64525"/>
    <lineage>
        <taxon>Eukaryota</taxon>
        <taxon>Fungi</taxon>
        <taxon>Fungi incertae sedis</taxon>
        <taxon>Mucoromycota</taxon>
        <taxon>Mortierellomycotina</taxon>
        <taxon>Mortierellomycetes</taxon>
        <taxon>Mortierellales</taxon>
        <taxon>Mortierellaceae</taxon>
        <taxon>Podila</taxon>
    </lineage>
</organism>
<dbReference type="EMBL" id="JAAAUY010001134">
    <property type="protein sequence ID" value="KAF9324189.1"/>
    <property type="molecule type" value="Genomic_DNA"/>
</dbReference>
<sequence>MLRLLVILVLRSILHRSSSSRHTSKHRTGQPTVIVLVHPSPALDKTANFHLKRAIARTWAKDTEDYGVIVYFVGEHKGEVVMRKPSYLLRSGSGSVIYSSNNNNQNNNNNDNGNSGRSSKEEHLRKMLIPLVVENGKADDAPGLLKSYHFLYNNTDWQAGPLLSVYPYVLNTDTTHYIHVENLASTLAASKHRRLLTMKDDTSFTGAISEASECNPEQYGDDIAESISKEDQTKGAATPLGTPSQPHWTSSKTHLVSRQLLSIIGPHLEECIKGSSTASLLLSNSPLASSPTASNPEEALQKCVREWASHPLFWKDAYCGRWAALRYQSPALEPQSSTSSENRRMTSPRDFENFYRDKQQERMAAQEERAKLGSGGKGDDEEKKKEEEASQKRKAAAAAAAADNSHNKQYSTSARWVVASGLHQPEDFLTMHQNLADGRYRDERTRDFEY</sequence>
<evidence type="ECO:0000256" key="2">
    <source>
        <dbReference type="SAM" id="SignalP"/>
    </source>
</evidence>
<evidence type="ECO:0000313" key="3">
    <source>
        <dbReference type="EMBL" id="KAF9324189.1"/>
    </source>
</evidence>
<feature type="signal peptide" evidence="2">
    <location>
        <begin position="1"/>
        <end position="19"/>
    </location>
</feature>
<keyword evidence="4" id="KW-1185">Reference proteome</keyword>
<evidence type="ECO:0000313" key="4">
    <source>
        <dbReference type="Proteomes" id="UP000696485"/>
    </source>
</evidence>